<dbReference type="RefSeq" id="WP_260807825.1">
    <property type="nucleotide sequence ID" value="NZ_CP096142.1"/>
</dbReference>
<dbReference type="Proteomes" id="UP001058381">
    <property type="component" value="Chromosome"/>
</dbReference>
<evidence type="ECO:0000313" key="2">
    <source>
        <dbReference type="Proteomes" id="UP001058381"/>
    </source>
</evidence>
<dbReference type="AlphaFoldDB" id="A0A9Q9J3X7"/>
<organism evidence="1 2">
    <name type="scientific">Xanthomonas prunicola</name>
    <dbReference type="NCBI Taxonomy" id="2053930"/>
    <lineage>
        <taxon>Bacteria</taxon>
        <taxon>Pseudomonadati</taxon>
        <taxon>Pseudomonadota</taxon>
        <taxon>Gammaproteobacteria</taxon>
        <taxon>Lysobacterales</taxon>
        <taxon>Lysobacteraceae</taxon>
        <taxon>Xanthomonas</taxon>
    </lineage>
</organism>
<evidence type="ECO:0000313" key="1">
    <source>
        <dbReference type="EMBL" id="UXA65993.1"/>
    </source>
</evidence>
<sequence length="65" mass="7539">MDHVHTYRVQSLSEAADLIDKSLSAERATQLWIAFNRDCDDRELLEKIRNLLDERLAESGNKPLK</sequence>
<dbReference type="GeneID" id="75150251"/>
<reference evidence="1" key="1">
    <citation type="submission" date="2022-04" db="EMBL/GenBank/DDBJ databases">
        <title>Xanthomonas prunicola pv. tritici, a pathogen causing a previously unreported foliar disease of wheat.</title>
        <authorList>
            <person name="Clavijo F."/>
            <person name="Curland R.D."/>
            <person name="Dill-Macky R."/>
            <person name="Pereyra S."/>
            <person name="Roman-Reyna V."/>
            <person name="Siri M.I."/>
        </authorList>
    </citation>
    <scope>NUCLEOTIDE SEQUENCE</scope>
    <source>
        <strain evidence="1">CIX249</strain>
    </source>
</reference>
<name>A0A9Q9J3X7_9XANT</name>
<proteinExistence type="predicted"/>
<protein>
    <submittedName>
        <fullName evidence="1">Uncharacterized protein</fullName>
    </submittedName>
</protein>
<accession>A0A9Q9J3X7</accession>
<dbReference type="EMBL" id="CP096142">
    <property type="protein sequence ID" value="UXA65993.1"/>
    <property type="molecule type" value="Genomic_DNA"/>
</dbReference>
<gene>
    <name evidence="1" type="ORF">M0D43_02830</name>
</gene>